<name>A0A1H9QAG8_9BACI</name>
<evidence type="ECO:0008006" key="3">
    <source>
        <dbReference type="Google" id="ProtNLM"/>
    </source>
</evidence>
<organism evidence="1 2">
    <name type="scientific">Lysinibacillus fusiformis</name>
    <dbReference type="NCBI Taxonomy" id="28031"/>
    <lineage>
        <taxon>Bacteria</taxon>
        <taxon>Bacillati</taxon>
        <taxon>Bacillota</taxon>
        <taxon>Bacilli</taxon>
        <taxon>Bacillales</taxon>
        <taxon>Bacillaceae</taxon>
        <taxon>Lysinibacillus</taxon>
    </lineage>
</organism>
<proteinExistence type="predicted"/>
<dbReference type="Proteomes" id="UP000199410">
    <property type="component" value="Unassembled WGS sequence"/>
</dbReference>
<comment type="caution">
    <text evidence="1">The sequence shown here is derived from an EMBL/GenBank/DDBJ whole genome shotgun (WGS) entry which is preliminary data.</text>
</comment>
<dbReference type="EMBL" id="FOEL01000018">
    <property type="protein sequence ID" value="SER57521.1"/>
    <property type="molecule type" value="Genomic_DNA"/>
</dbReference>
<dbReference type="PROSITE" id="PS51257">
    <property type="entry name" value="PROKAR_LIPOPROTEIN"/>
    <property type="match status" value="1"/>
</dbReference>
<gene>
    <name evidence="1" type="ORF">SAMN02787113_04078</name>
</gene>
<dbReference type="AlphaFoldDB" id="A0A1H9QAG8"/>
<evidence type="ECO:0000313" key="1">
    <source>
        <dbReference type="EMBL" id="SER57521.1"/>
    </source>
</evidence>
<protein>
    <recommendedName>
        <fullName evidence="3">Lipoprotein</fullName>
    </recommendedName>
</protein>
<reference evidence="1 2" key="1">
    <citation type="submission" date="2016-10" db="EMBL/GenBank/DDBJ databases">
        <authorList>
            <person name="Varghese N."/>
            <person name="Submissions S."/>
        </authorList>
    </citation>
    <scope>NUCLEOTIDE SEQUENCE [LARGE SCALE GENOMIC DNA]</scope>
    <source>
        <strain evidence="1 2">TC-13</strain>
    </source>
</reference>
<sequence>MKGFLKYLSVLFCLVLLGGCSEQVKEVDGEFLLGQFGTDWKKETYHVVVPIQWTGDSPITLKSIEFVKDYPDPLTTYEEDGIKYEIFGADPLRRTGIHGETYDRELKNINGLEISGEGKIVIKLSLGDVKADKARRLKIKFDSDGEEVEKIVVWKTLEQITTENR</sequence>
<evidence type="ECO:0000313" key="2">
    <source>
        <dbReference type="Proteomes" id="UP000199410"/>
    </source>
</evidence>
<accession>A0A1H9QAG8</accession>